<feature type="transmembrane region" description="Helical" evidence="1">
    <location>
        <begin position="12"/>
        <end position="31"/>
    </location>
</feature>
<keyword evidence="1" id="KW-1133">Transmembrane helix</keyword>
<feature type="transmembrane region" description="Helical" evidence="1">
    <location>
        <begin position="43"/>
        <end position="61"/>
    </location>
</feature>
<evidence type="ECO:0000256" key="1">
    <source>
        <dbReference type="SAM" id="Phobius"/>
    </source>
</evidence>
<dbReference type="AlphaFoldDB" id="A0A1G9MMQ8"/>
<feature type="transmembrane region" description="Helical" evidence="1">
    <location>
        <begin position="151"/>
        <end position="173"/>
    </location>
</feature>
<keyword evidence="1" id="KW-0472">Membrane</keyword>
<protein>
    <submittedName>
        <fullName evidence="2">Uncharacterized protein</fullName>
    </submittedName>
</protein>
<organism evidence="2 3">
    <name type="scientific">Maricaulis salignorans</name>
    <dbReference type="NCBI Taxonomy" id="144026"/>
    <lineage>
        <taxon>Bacteria</taxon>
        <taxon>Pseudomonadati</taxon>
        <taxon>Pseudomonadota</taxon>
        <taxon>Alphaproteobacteria</taxon>
        <taxon>Maricaulales</taxon>
        <taxon>Maricaulaceae</taxon>
        <taxon>Maricaulis</taxon>
    </lineage>
</organism>
<evidence type="ECO:0000313" key="2">
    <source>
        <dbReference type="EMBL" id="SDL75540.1"/>
    </source>
</evidence>
<keyword evidence="3" id="KW-1185">Reference proteome</keyword>
<dbReference type="RefSeq" id="WP_143024009.1">
    <property type="nucleotide sequence ID" value="NZ_FNHG01000002.1"/>
</dbReference>
<dbReference type="STRING" id="144026.SAMN04488568_10246"/>
<feature type="transmembrane region" description="Helical" evidence="1">
    <location>
        <begin position="108"/>
        <end position="131"/>
    </location>
</feature>
<gene>
    <name evidence="2" type="ORF">SAMN04488568_10246</name>
</gene>
<dbReference type="EMBL" id="FNHG01000002">
    <property type="protein sequence ID" value="SDL75540.1"/>
    <property type="molecule type" value="Genomic_DNA"/>
</dbReference>
<accession>A0A1G9MMQ8</accession>
<feature type="transmembrane region" description="Helical" evidence="1">
    <location>
        <begin position="82"/>
        <end position="102"/>
    </location>
</feature>
<feature type="transmembrane region" description="Helical" evidence="1">
    <location>
        <begin position="179"/>
        <end position="197"/>
    </location>
</feature>
<sequence length="207" mass="22002">MTLAPQKYGSPVSLVLMGSLVIAVMVIATAGEFELIGREWAKRGVGAALALLLLVVGNYWPKLFIPVDARRANPGPVLAAERFAATILVIAGLAALAVWVWWPATQMMAVAGAIVLAGFGLTAANWVRVILTGGAAAQSAASGLLASQPRLTVLMLMHALFWVAVIFFADSVWGDAVSRWLTVPFLLLNGGLGLLYSRRLNRQRPAK</sequence>
<keyword evidence="1" id="KW-0812">Transmembrane</keyword>
<evidence type="ECO:0000313" key="3">
    <source>
        <dbReference type="Proteomes" id="UP000199759"/>
    </source>
</evidence>
<dbReference type="Proteomes" id="UP000199759">
    <property type="component" value="Unassembled WGS sequence"/>
</dbReference>
<proteinExistence type="predicted"/>
<name>A0A1G9MMQ8_9PROT</name>
<reference evidence="2 3" key="1">
    <citation type="submission" date="2016-10" db="EMBL/GenBank/DDBJ databases">
        <authorList>
            <person name="de Groot N.N."/>
        </authorList>
    </citation>
    <scope>NUCLEOTIDE SEQUENCE [LARGE SCALE GENOMIC DNA]</scope>
    <source>
        <strain evidence="2 3">DSM 16077</strain>
    </source>
</reference>